<evidence type="ECO:0000256" key="3">
    <source>
        <dbReference type="ARBA" id="ARBA00023212"/>
    </source>
</evidence>
<evidence type="ECO:0000259" key="5">
    <source>
        <dbReference type="Pfam" id="PF15309"/>
    </source>
</evidence>
<dbReference type="GO" id="GO:0005829">
    <property type="term" value="C:cytosol"/>
    <property type="evidence" value="ECO:0007669"/>
    <property type="project" value="TreeGrafter"/>
</dbReference>
<proteinExistence type="predicted"/>
<comment type="subcellular location">
    <subcellularLocation>
        <location evidence="1">Cytoplasm</location>
        <location evidence="1">Cytoskeleton</location>
        <location evidence="1">Microtubule organizing center</location>
        <location evidence="1">Centrosome</location>
    </subcellularLocation>
</comment>
<keyword evidence="3" id="KW-0206">Cytoskeleton</keyword>
<keyword evidence="2" id="KW-0963">Cytoplasm</keyword>
<keyword evidence="8" id="KW-1185">Reference proteome</keyword>
<feature type="domain" description="Centrosomal protein C10orf90 N-terminal" evidence="6">
    <location>
        <begin position="1"/>
        <end position="132"/>
    </location>
</feature>
<dbReference type="InterPro" id="IPR041179">
    <property type="entry name" value="C10orf90_N"/>
</dbReference>
<evidence type="ECO:0000259" key="6">
    <source>
        <dbReference type="Pfam" id="PF17730"/>
    </source>
</evidence>
<dbReference type="GO" id="GO:0008017">
    <property type="term" value="F:microtubule binding"/>
    <property type="evidence" value="ECO:0007669"/>
    <property type="project" value="TreeGrafter"/>
</dbReference>
<protein>
    <recommendedName>
        <fullName evidence="9">ALMS motif domain-containing protein</fullName>
    </recommendedName>
</protein>
<dbReference type="GeneTree" id="ENSGT00940000153123"/>
<feature type="domain" description="ALMS motif" evidence="5">
    <location>
        <begin position="194"/>
        <end position="325"/>
    </location>
</feature>
<evidence type="ECO:0008006" key="9">
    <source>
        <dbReference type="Google" id="ProtNLM"/>
    </source>
</evidence>
<name>A0A8D0HAC5_SPHPU</name>
<sequence length="341" mass="38817">MHRSVLSFNINCSSPRLTPDGVDGIANGDPIAETLKTKLPEKDKTPLGAIWHADFTANNFDKEQVLRKEYLGAEFPWEGTSPFVTPADLDIPEGFNNSIVTKGKDYHNLDEQMSDSDVKLSIQVPNQIYEAGDYKFCGSAEKIKEHKKNDKEEAVSLVAAFASPSPDVTHEKHEAFPQPEICSKPEKIPSSLPTLREALEACKPNFISHSQERLKKIEHKVQQRKFQQDDFSEKKTGAPLSRKLSSTSISSKKKQYTVPHPLSDNLFKPKERFISEKEMHMRSRRIYNNLPEVKKKQEEKQKRVILQSNRLRAEVFKKLRLDAQVAAVARSAFAKLHLVRR</sequence>
<dbReference type="PANTHER" id="PTHR21553">
    <property type="entry name" value="ALMS1-RELATED"/>
    <property type="match status" value="1"/>
</dbReference>
<feature type="region of interest" description="Disordered" evidence="4">
    <location>
        <begin position="224"/>
        <end position="252"/>
    </location>
</feature>
<dbReference type="AlphaFoldDB" id="A0A8D0HAC5"/>
<dbReference type="Pfam" id="PF15309">
    <property type="entry name" value="ALMS_motif"/>
    <property type="match status" value="1"/>
</dbReference>
<evidence type="ECO:0000256" key="1">
    <source>
        <dbReference type="ARBA" id="ARBA00004300"/>
    </source>
</evidence>
<organism evidence="7 8">
    <name type="scientific">Sphenodon punctatus</name>
    <name type="common">Tuatara</name>
    <name type="synonym">Hatteria punctata</name>
    <dbReference type="NCBI Taxonomy" id="8508"/>
    <lineage>
        <taxon>Eukaryota</taxon>
        <taxon>Metazoa</taxon>
        <taxon>Chordata</taxon>
        <taxon>Craniata</taxon>
        <taxon>Vertebrata</taxon>
        <taxon>Euteleostomi</taxon>
        <taxon>Lepidosauria</taxon>
        <taxon>Sphenodontia</taxon>
        <taxon>Sphenodontidae</taxon>
        <taxon>Sphenodon</taxon>
    </lineage>
</organism>
<dbReference type="Pfam" id="PF17730">
    <property type="entry name" value="Centro_C10orf90"/>
    <property type="match status" value="1"/>
</dbReference>
<dbReference type="InterPro" id="IPR029299">
    <property type="entry name" value="ALMS_motif"/>
</dbReference>
<accession>A0A8D0HAC5</accession>
<dbReference type="GO" id="GO:0005814">
    <property type="term" value="C:centriole"/>
    <property type="evidence" value="ECO:0007669"/>
    <property type="project" value="TreeGrafter"/>
</dbReference>
<feature type="compositionally biased region" description="Basic and acidic residues" evidence="4">
    <location>
        <begin position="224"/>
        <end position="236"/>
    </location>
</feature>
<evidence type="ECO:0000256" key="4">
    <source>
        <dbReference type="SAM" id="MobiDB-lite"/>
    </source>
</evidence>
<evidence type="ECO:0000256" key="2">
    <source>
        <dbReference type="ARBA" id="ARBA00022490"/>
    </source>
</evidence>
<feature type="compositionally biased region" description="Low complexity" evidence="4">
    <location>
        <begin position="241"/>
        <end position="250"/>
    </location>
</feature>
<dbReference type="GO" id="GO:0046599">
    <property type="term" value="P:regulation of centriole replication"/>
    <property type="evidence" value="ECO:0007669"/>
    <property type="project" value="TreeGrafter"/>
</dbReference>
<dbReference type="Ensembl" id="ENSSPUT00000017512.1">
    <property type="protein sequence ID" value="ENSSPUP00000016437.1"/>
    <property type="gene ID" value="ENSSPUG00000012728.1"/>
</dbReference>
<evidence type="ECO:0000313" key="8">
    <source>
        <dbReference type="Proteomes" id="UP000694392"/>
    </source>
</evidence>
<evidence type="ECO:0000313" key="7">
    <source>
        <dbReference type="Ensembl" id="ENSSPUP00000016437.1"/>
    </source>
</evidence>
<dbReference type="Proteomes" id="UP000694392">
    <property type="component" value="Unplaced"/>
</dbReference>
<dbReference type="GO" id="GO:0005813">
    <property type="term" value="C:centrosome"/>
    <property type="evidence" value="ECO:0007669"/>
    <property type="project" value="UniProtKB-SubCell"/>
</dbReference>
<reference evidence="7" key="2">
    <citation type="submission" date="2025-09" db="UniProtKB">
        <authorList>
            <consortium name="Ensembl"/>
        </authorList>
    </citation>
    <scope>IDENTIFICATION</scope>
</reference>
<reference evidence="7" key="1">
    <citation type="submission" date="2025-08" db="UniProtKB">
        <authorList>
            <consortium name="Ensembl"/>
        </authorList>
    </citation>
    <scope>IDENTIFICATION</scope>
</reference>
<dbReference type="PANTHER" id="PTHR21553:SF24">
    <property type="entry name" value="(E2-INDEPENDENT) E3 UBIQUITIN-CONJUGATING ENZYME FATS"/>
    <property type="match status" value="1"/>
</dbReference>